<keyword evidence="13" id="KW-1185">Reference proteome</keyword>
<evidence type="ECO:0000256" key="8">
    <source>
        <dbReference type="ARBA" id="ARBA00029586"/>
    </source>
</evidence>
<evidence type="ECO:0000256" key="1">
    <source>
        <dbReference type="ARBA" id="ARBA00002494"/>
    </source>
</evidence>
<keyword evidence="5" id="KW-0408">Iron</keyword>
<keyword evidence="3" id="KW-0001">2Fe-2S</keyword>
<feature type="signal peptide" evidence="10">
    <location>
        <begin position="1"/>
        <end position="27"/>
    </location>
</feature>
<dbReference type="InterPro" id="IPR036922">
    <property type="entry name" value="Rieske_2Fe-2S_sf"/>
</dbReference>
<accession>A0A562IYH3</accession>
<organism evidence="12 13">
    <name type="scientific">Modestobacter roseus</name>
    <dbReference type="NCBI Taxonomy" id="1181884"/>
    <lineage>
        <taxon>Bacteria</taxon>
        <taxon>Bacillati</taxon>
        <taxon>Actinomycetota</taxon>
        <taxon>Actinomycetes</taxon>
        <taxon>Geodermatophilales</taxon>
        <taxon>Geodermatophilaceae</taxon>
        <taxon>Modestobacter</taxon>
    </lineage>
</organism>
<dbReference type="GO" id="GO:0004497">
    <property type="term" value="F:monooxygenase activity"/>
    <property type="evidence" value="ECO:0007669"/>
    <property type="project" value="UniProtKB-ARBA"/>
</dbReference>
<keyword evidence="4" id="KW-0479">Metal-binding</keyword>
<evidence type="ECO:0000259" key="11">
    <source>
        <dbReference type="PROSITE" id="PS51296"/>
    </source>
</evidence>
<proteinExistence type="predicted"/>
<evidence type="ECO:0000256" key="9">
    <source>
        <dbReference type="ARBA" id="ARBA00034078"/>
    </source>
</evidence>
<dbReference type="PROSITE" id="PS51257">
    <property type="entry name" value="PROKAR_LIPOPROTEIN"/>
    <property type="match status" value="1"/>
</dbReference>
<evidence type="ECO:0000256" key="2">
    <source>
        <dbReference type="ARBA" id="ARBA00015816"/>
    </source>
</evidence>
<dbReference type="Gene3D" id="2.102.10.10">
    <property type="entry name" value="Rieske [2Fe-2S] iron-sulphur domain"/>
    <property type="match status" value="1"/>
</dbReference>
<dbReference type="InterPro" id="IPR014349">
    <property type="entry name" value="Rieske_Fe-S_prot"/>
</dbReference>
<dbReference type="Pfam" id="PF00355">
    <property type="entry name" value="Rieske"/>
    <property type="match status" value="1"/>
</dbReference>
<dbReference type="CDD" id="cd03467">
    <property type="entry name" value="Rieske"/>
    <property type="match status" value="1"/>
</dbReference>
<keyword evidence="6" id="KW-0411">Iron-sulfur</keyword>
<dbReference type="RefSeq" id="WP_208104173.1">
    <property type="nucleotide sequence ID" value="NZ_JABGDC010000224.1"/>
</dbReference>
<evidence type="ECO:0000313" key="12">
    <source>
        <dbReference type="EMBL" id="TWH75634.1"/>
    </source>
</evidence>
<dbReference type="PANTHER" id="PTHR10134">
    <property type="entry name" value="CYTOCHROME B-C1 COMPLEX SUBUNIT RIESKE, MITOCHONDRIAL"/>
    <property type="match status" value="1"/>
</dbReference>
<comment type="function">
    <text evidence="1">Iron-sulfur subunit of the cytochrome bc1 complex, an essential component of the respiratory electron transport chain required for ATP synthesis. The bc1 complex catalyzes the oxidation of menaquinol and the reduction of cytochrome c in the respiratory chain. The bc1 complex operates through a Q-cycle mechanism that couples electron transfer to generation of the proton gradient that drives ATP synthesis.</text>
</comment>
<evidence type="ECO:0000256" key="7">
    <source>
        <dbReference type="ARBA" id="ARBA00023157"/>
    </source>
</evidence>
<comment type="cofactor">
    <cofactor evidence="9">
        <name>[2Fe-2S] cluster</name>
        <dbReference type="ChEBI" id="CHEBI:190135"/>
    </cofactor>
</comment>
<sequence length="136" mass="13385">MHSCFSRRALFVAGGAGLGAAALTACAGPGVPEVAGAAAGSRLVALGEVPVGGSYELSVDGQRVVLSRPADDVVVAFDAACTHQGCAVRPAEGDRLACPCHGSEFDPFTGEALAGPATEPLAPVAVRVSGEDVVLG</sequence>
<dbReference type="InterPro" id="IPR017941">
    <property type="entry name" value="Rieske_2Fe-2S"/>
</dbReference>
<dbReference type="PROSITE" id="PS51318">
    <property type="entry name" value="TAT"/>
    <property type="match status" value="1"/>
</dbReference>
<keyword evidence="7" id="KW-1015">Disulfide bond</keyword>
<dbReference type="PRINTS" id="PR00162">
    <property type="entry name" value="RIESKE"/>
</dbReference>
<dbReference type="InterPro" id="IPR005805">
    <property type="entry name" value="Rieske_Fe-S_prot_C"/>
</dbReference>
<dbReference type="GO" id="GO:0046872">
    <property type="term" value="F:metal ion binding"/>
    <property type="evidence" value="ECO:0007669"/>
    <property type="project" value="UniProtKB-KW"/>
</dbReference>
<evidence type="ECO:0000256" key="5">
    <source>
        <dbReference type="ARBA" id="ARBA00023004"/>
    </source>
</evidence>
<dbReference type="SUPFAM" id="SSF50022">
    <property type="entry name" value="ISP domain"/>
    <property type="match status" value="1"/>
</dbReference>
<dbReference type="Proteomes" id="UP000321490">
    <property type="component" value="Unassembled WGS sequence"/>
</dbReference>
<reference evidence="12 13" key="1">
    <citation type="submission" date="2019-07" db="EMBL/GenBank/DDBJ databases">
        <title>R&amp;d 2014.</title>
        <authorList>
            <person name="Klenk H.-P."/>
        </authorList>
    </citation>
    <scope>NUCLEOTIDE SEQUENCE [LARGE SCALE GENOMIC DNA]</scope>
    <source>
        <strain evidence="12 13">DSM 45764</strain>
    </source>
</reference>
<dbReference type="InterPro" id="IPR006311">
    <property type="entry name" value="TAT_signal"/>
</dbReference>
<feature type="domain" description="Rieske" evidence="11">
    <location>
        <begin position="41"/>
        <end position="135"/>
    </location>
</feature>
<comment type="caution">
    <text evidence="12">The sequence shown here is derived from an EMBL/GenBank/DDBJ whole genome shotgun (WGS) entry which is preliminary data.</text>
</comment>
<gene>
    <name evidence="12" type="ORF">JD78_04198</name>
</gene>
<keyword evidence="10" id="KW-0732">Signal</keyword>
<name>A0A562IYH3_9ACTN</name>
<feature type="chain" id="PRO_5039082586" description="Cytochrome bc1 complex Rieske iron-sulfur subunit" evidence="10">
    <location>
        <begin position="28"/>
        <end position="136"/>
    </location>
</feature>
<evidence type="ECO:0000256" key="3">
    <source>
        <dbReference type="ARBA" id="ARBA00022714"/>
    </source>
</evidence>
<evidence type="ECO:0000256" key="4">
    <source>
        <dbReference type="ARBA" id="ARBA00022723"/>
    </source>
</evidence>
<dbReference type="GO" id="GO:0051537">
    <property type="term" value="F:2 iron, 2 sulfur cluster binding"/>
    <property type="evidence" value="ECO:0007669"/>
    <property type="project" value="UniProtKB-KW"/>
</dbReference>
<dbReference type="PROSITE" id="PS51296">
    <property type="entry name" value="RIESKE"/>
    <property type="match status" value="1"/>
</dbReference>
<dbReference type="AlphaFoldDB" id="A0A562IYH3"/>
<dbReference type="GO" id="GO:0016705">
    <property type="term" value="F:oxidoreductase activity, acting on paired donors, with incorporation or reduction of molecular oxygen"/>
    <property type="evidence" value="ECO:0007669"/>
    <property type="project" value="UniProtKB-ARBA"/>
</dbReference>
<protein>
    <recommendedName>
        <fullName evidence="2">Cytochrome bc1 complex Rieske iron-sulfur subunit</fullName>
    </recommendedName>
    <alternativeName>
        <fullName evidence="8">Cytochrome bc1 reductase complex subunit QcrA</fullName>
    </alternativeName>
</protein>
<evidence type="ECO:0000256" key="6">
    <source>
        <dbReference type="ARBA" id="ARBA00023014"/>
    </source>
</evidence>
<dbReference type="GO" id="GO:0016020">
    <property type="term" value="C:membrane"/>
    <property type="evidence" value="ECO:0007669"/>
    <property type="project" value="InterPro"/>
</dbReference>
<evidence type="ECO:0000256" key="10">
    <source>
        <dbReference type="SAM" id="SignalP"/>
    </source>
</evidence>
<dbReference type="EMBL" id="VLKF01000001">
    <property type="protein sequence ID" value="TWH75634.1"/>
    <property type="molecule type" value="Genomic_DNA"/>
</dbReference>
<evidence type="ECO:0000313" key="13">
    <source>
        <dbReference type="Proteomes" id="UP000321490"/>
    </source>
</evidence>